<keyword evidence="3" id="KW-1185">Reference proteome</keyword>
<feature type="compositionally biased region" description="Polar residues" evidence="1">
    <location>
        <begin position="69"/>
        <end position="79"/>
    </location>
</feature>
<dbReference type="EMBL" id="CATNWA010018996">
    <property type="protein sequence ID" value="CAI9610629.1"/>
    <property type="molecule type" value="Genomic_DNA"/>
</dbReference>
<proteinExistence type="predicted"/>
<feature type="non-terminal residue" evidence="2">
    <location>
        <position position="1"/>
    </location>
</feature>
<evidence type="ECO:0000313" key="2">
    <source>
        <dbReference type="EMBL" id="CAI9610629.1"/>
    </source>
</evidence>
<organism evidence="2 3">
    <name type="scientific">Staurois parvus</name>
    <dbReference type="NCBI Taxonomy" id="386267"/>
    <lineage>
        <taxon>Eukaryota</taxon>
        <taxon>Metazoa</taxon>
        <taxon>Chordata</taxon>
        <taxon>Craniata</taxon>
        <taxon>Vertebrata</taxon>
        <taxon>Euteleostomi</taxon>
        <taxon>Amphibia</taxon>
        <taxon>Batrachia</taxon>
        <taxon>Anura</taxon>
        <taxon>Neobatrachia</taxon>
        <taxon>Ranoidea</taxon>
        <taxon>Ranidae</taxon>
        <taxon>Staurois</taxon>
    </lineage>
</organism>
<evidence type="ECO:0000256" key="1">
    <source>
        <dbReference type="SAM" id="MobiDB-lite"/>
    </source>
</evidence>
<protein>
    <submittedName>
        <fullName evidence="2">Uncharacterized protein</fullName>
    </submittedName>
</protein>
<feature type="compositionally biased region" description="Polar residues" evidence="1">
    <location>
        <begin position="27"/>
        <end position="41"/>
    </location>
</feature>
<comment type="caution">
    <text evidence="2">The sequence shown here is derived from an EMBL/GenBank/DDBJ whole genome shotgun (WGS) entry which is preliminary data.</text>
</comment>
<reference evidence="2" key="1">
    <citation type="submission" date="2023-05" db="EMBL/GenBank/DDBJ databases">
        <authorList>
            <person name="Stuckert A."/>
        </authorList>
    </citation>
    <scope>NUCLEOTIDE SEQUENCE</scope>
</reference>
<evidence type="ECO:0000313" key="3">
    <source>
        <dbReference type="Proteomes" id="UP001162483"/>
    </source>
</evidence>
<feature type="region of interest" description="Disordered" evidence="1">
    <location>
        <begin position="1"/>
        <end position="43"/>
    </location>
</feature>
<dbReference type="Proteomes" id="UP001162483">
    <property type="component" value="Unassembled WGS sequence"/>
</dbReference>
<feature type="region of interest" description="Disordered" evidence="1">
    <location>
        <begin position="59"/>
        <end position="79"/>
    </location>
</feature>
<sequence length="79" mass="8784">GSVANGQTRYKEVGRRLVRSSRGRCRQNSSRVRIKQSQDQGVKQEADRMQVQGLMGTIHQGPDCRPGHSLNTPPAISLR</sequence>
<accession>A0ABN9GNF5</accession>
<gene>
    <name evidence="2" type="ORF">SPARVUS_LOCUS14437919</name>
</gene>
<feature type="compositionally biased region" description="Basic residues" evidence="1">
    <location>
        <begin position="16"/>
        <end position="25"/>
    </location>
</feature>
<name>A0ABN9GNF5_9NEOB</name>